<protein>
    <submittedName>
        <fullName evidence="1">Nodulation protein NodH</fullName>
    </submittedName>
</protein>
<dbReference type="RefSeq" id="WP_071480737.1">
    <property type="nucleotide sequence ID" value="NZ_CP024899.1"/>
</dbReference>
<name>A0A2K8KB60_9RHOB</name>
<dbReference type="InterPro" id="IPR027417">
    <property type="entry name" value="P-loop_NTPase"/>
</dbReference>
<dbReference type="Gene3D" id="3.40.50.300">
    <property type="entry name" value="P-loop containing nucleotide triphosphate hydrolases"/>
    <property type="match status" value="1"/>
</dbReference>
<reference evidence="1 2" key="1">
    <citation type="submission" date="2017-11" db="EMBL/GenBank/DDBJ databases">
        <title>Revised Sequence and Annotation of the Rhodobaca barguzinensis strain alga05 Genome.</title>
        <authorList>
            <person name="Kopejtka K."/>
            <person name="Tomasch J.M."/>
            <person name="Bunk B."/>
            <person name="Koblizek M."/>
        </authorList>
    </citation>
    <scope>NUCLEOTIDE SEQUENCE [LARGE SCALE GENOMIC DNA]</scope>
    <source>
        <strain evidence="2">alga05</strain>
    </source>
</reference>
<gene>
    <name evidence="1" type="ORF">BG454_10660</name>
</gene>
<keyword evidence="2" id="KW-1185">Reference proteome</keyword>
<dbReference type="Proteomes" id="UP000228948">
    <property type="component" value="Chromosome"/>
</dbReference>
<evidence type="ECO:0000313" key="1">
    <source>
        <dbReference type="EMBL" id="ATX66216.1"/>
    </source>
</evidence>
<accession>A0A2K8KB60</accession>
<proteinExistence type="predicted"/>
<dbReference type="KEGG" id="rbg:BG454_10660"/>
<dbReference type="AlphaFoldDB" id="A0A2K8KB60"/>
<dbReference type="OrthoDB" id="7802556at2"/>
<organism evidence="1 2">
    <name type="scientific">Roseinatronobacter bogoriensis subsp. barguzinensis</name>
    <dbReference type="NCBI Taxonomy" id="441209"/>
    <lineage>
        <taxon>Bacteria</taxon>
        <taxon>Pseudomonadati</taxon>
        <taxon>Pseudomonadota</taxon>
        <taxon>Alphaproteobacteria</taxon>
        <taxon>Rhodobacterales</taxon>
        <taxon>Paracoccaceae</taxon>
        <taxon>Roseinatronobacter</taxon>
    </lineage>
</organism>
<dbReference type="SUPFAM" id="SSF52540">
    <property type="entry name" value="P-loop containing nucleoside triphosphate hydrolases"/>
    <property type="match status" value="1"/>
</dbReference>
<dbReference type="STRING" id="441209.GCA_001870665_01910"/>
<evidence type="ECO:0000313" key="2">
    <source>
        <dbReference type="Proteomes" id="UP000228948"/>
    </source>
</evidence>
<dbReference type="EMBL" id="CP024899">
    <property type="protein sequence ID" value="ATX66216.1"/>
    <property type="molecule type" value="Genomic_DNA"/>
</dbReference>
<sequence>MSRGTRFRYFVVLAEMRTGSNLLESCLNQFEGLVCHGEAFNPHFIGYPNTESLFGFDKAARDDNPQAFLSCFAQQPGLTGFRYFHDHEPRVLDRFMRERSCAKIILTRNPLESYVSLKIAQSTQQWRLGDVSQRKAAKVAFDPSEFEAHVRKLQDFQCRIQSMLQTTGQTAFFISYEDIKSLEVLNGLAQWLGLDETIDELPRKLKRQNPETLDEKLVNPEAVAEGIARLDRFNLARSPNFEPPHPPILWAYRACHSQPLIYAPVPGCSERQILQWMGRIDGNGAEGLLSNFTRETWRDWQRANPRRMAFTVLRHPLQRAHDVFVDQVLLGKRVNVRAFIERLHGFELPQDKSDLASFESEKHRTAFLGFLKFVQANLNGQTAVQTRPIWASQSRIIEGISTQCPLHRLVREENLSEELSEICDRLGCTTPDLEPKPQRGVLQLAAIYDQTVEQAGRAAYGLDYEMLGFQDYSAD</sequence>